<name>A0A1W1BHE6_9ZZZZ</name>
<dbReference type="SUPFAM" id="SSF52922">
    <property type="entry name" value="TK C-terminal domain-like"/>
    <property type="match status" value="1"/>
</dbReference>
<dbReference type="PANTHER" id="PTHR32154:SF14">
    <property type="entry name" value="2-OXOGLUTARATE SYNTHASE SUBUNIT KORA"/>
    <property type="match status" value="1"/>
</dbReference>
<dbReference type="NCBIfam" id="NF007206">
    <property type="entry name" value="PRK09627.1"/>
    <property type="match status" value="1"/>
</dbReference>
<dbReference type="InterPro" id="IPR029061">
    <property type="entry name" value="THDP-binding"/>
</dbReference>
<proteinExistence type="predicted"/>
<evidence type="ECO:0000256" key="1">
    <source>
        <dbReference type="ARBA" id="ARBA00023002"/>
    </source>
</evidence>
<dbReference type="FunFam" id="3.40.50.970:FF:000022">
    <property type="entry name" value="2-oxoglutarate ferredoxin oxidoreductase alpha subunit"/>
    <property type="match status" value="1"/>
</dbReference>
<dbReference type="EMBL" id="FPHH01000021">
    <property type="protein sequence ID" value="SFV52909.1"/>
    <property type="molecule type" value="Genomic_DNA"/>
</dbReference>
<dbReference type="EC" id="1.2.7.3" evidence="4"/>
<dbReference type="SUPFAM" id="SSF52518">
    <property type="entry name" value="Thiamin diphosphate-binding fold (THDP-binding)"/>
    <property type="match status" value="1"/>
</dbReference>
<dbReference type="Pfam" id="PF17147">
    <property type="entry name" value="PFOR_II"/>
    <property type="match status" value="1"/>
</dbReference>
<dbReference type="InterPro" id="IPR009014">
    <property type="entry name" value="Transketo_C/PFOR_II"/>
</dbReference>
<dbReference type="InterPro" id="IPR050722">
    <property type="entry name" value="Pyruvate:ferred/Flavod_OxRd"/>
</dbReference>
<dbReference type="AlphaFoldDB" id="A0A1W1BHE6"/>
<dbReference type="Gene3D" id="3.40.50.920">
    <property type="match status" value="1"/>
</dbReference>
<dbReference type="GO" id="GO:0047553">
    <property type="term" value="F:2-oxoglutarate synthase activity"/>
    <property type="evidence" value="ECO:0007669"/>
    <property type="project" value="UniProtKB-EC"/>
</dbReference>
<accession>A0A1W1BHE6</accession>
<dbReference type="GO" id="GO:0006979">
    <property type="term" value="P:response to oxidative stress"/>
    <property type="evidence" value="ECO:0007669"/>
    <property type="project" value="TreeGrafter"/>
</dbReference>
<protein>
    <submittedName>
        <fullName evidence="4">2-oxoglutarate oxidoreductase, alpha subunit</fullName>
        <ecNumber evidence="4">1.2.7.3</ecNumber>
    </submittedName>
</protein>
<sequence length="384" mass="41734">MAREVISTGNELAAKAAVEAGARFFGGYPITPSSEVMHVSSDMLPKVGGTAIQMEDEIAGISAALGASMAGVKSFTATSGPGISLKAEQIGLGFIAEIPLVIINVMRGGPSTGLPTRVSQADIGQAQYPTHGDYASITLCAGSLSECYTETVRGFNLAEKYMTPVFVLLDETIGHMHGKAILPDMEEIEASIVDREKFHGDPADYKPYDVPMNKPAVLNPMFEGYKYHITGLHHGDEGFPTEDAEQCEFNIERLVGKINTVHLENGGLDDLPDYEEVDLEDADVCIIAYGSIALAAYEAVKKLRSEGIKAGLFRPIMLWPSPIKKLEELGKQFENRIMVTELNMGQYSKEIERVIKRNDFTTLLKANGRPIAPAEMVAKVKEMM</sequence>
<feature type="domain" description="Pyruvate flavodoxin/ferredoxin oxidoreductase pyrimidine binding" evidence="2">
    <location>
        <begin position="16"/>
        <end position="246"/>
    </location>
</feature>
<evidence type="ECO:0000259" key="2">
    <source>
        <dbReference type="Pfam" id="PF01855"/>
    </source>
</evidence>
<keyword evidence="1 4" id="KW-0560">Oxidoreductase</keyword>
<evidence type="ECO:0000259" key="3">
    <source>
        <dbReference type="Pfam" id="PF17147"/>
    </source>
</evidence>
<evidence type="ECO:0000313" key="4">
    <source>
        <dbReference type="EMBL" id="SFV52909.1"/>
    </source>
</evidence>
<dbReference type="NCBIfam" id="NF006412">
    <property type="entry name" value="PRK08659.1"/>
    <property type="match status" value="1"/>
</dbReference>
<organism evidence="4">
    <name type="scientific">hydrothermal vent metagenome</name>
    <dbReference type="NCBI Taxonomy" id="652676"/>
    <lineage>
        <taxon>unclassified sequences</taxon>
        <taxon>metagenomes</taxon>
        <taxon>ecological metagenomes</taxon>
    </lineage>
</organism>
<feature type="domain" description="Pyruvate:ferredoxin oxidoreductase core" evidence="3">
    <location>
        <begin position="282"/>
        <end position="375"/>
    </location>
</feature>
<dbReference type="CDD" id="cd07034">
    <property type="entry name" value="TPP_PYR_PFOR_IOR-alpha_like"/>
    <property type="match status" value="1"/>
</dbReference>
<reference evidence="4" key="1">
    <citation type="submission" date="2016-10" db="EMBL/GenBank/DDBJ databases">
        <authorList>
            <person name="de Groot N.N."/>
        </authorList>
    </citation>
    <scope>NUCLEOTIDE SEQUENCE</scope>
</reference>
<dbReference type="InterPro" id="IPR033412">
    <property type="entry name" value="PFOR_II"/>
</dbReference>
<dbReference type="Gene3D" id="3.40.50.970">
    <property type="match status" value="1"/>
</dbReference>
<gene>
    <name evidence="4" type="ORF">MNB_SM-5-709</name>
</gene>
<dbReference type="InterPro" id="IPR002880">
    <property type="entry name" value="Pyrv_Fd/Flavodoxin_OxRdtase_N"/>
</dbReference>
<dbReference type="Pfam" id="PF01855">
    <property type="entry name" value="POR_N"/>
    <property type="match status" value="1"/>
</dbReference>
<dbReference type="PANTHER" id="PTHR32154">
    <property type="entry name" value="PYRUVATE-FLAVODOXIN OXIDOREDUCTASE-RELATED"/>
    <property type="match status" value="1"/>
</dbReference>